<dbReference type="GO" id="GO:0016874">
    <property type="term" value="F:ligase activity"/>
    <property type="evidence" value="ECO:0007669"/>
    <property type="project" value="UniProtKB-KW"/>
</dbReference>
<dbReference type="eggNOG" id="COG1042">
    <property type="taxonomic scope" value="Bacteria"/>
</dbReference>
<dbReference type="Proteomes" id="UP000001933">
    <property type="component" value="Chromosome"/>
</dbReference>
<evidence type="ECO:0000313" key="6">
    <source>
        <dbReference type="Proteomes" id="UP000001933"/>
    </source>
</evidence>
<dbReference type="InterPro" id="IPR032875">
    <property type="entry name" value="Succ_CoA_lig_flav_dom"/>
</dbReference>
<dbReference type="Pfam" id="PF13607">
    <property type="entry name" value="Succ_CoA_lig"/>
    <property type="match status" value="1"/>
</dbReference>
<gene>
    <name evidence="5" type="ORF">SYN_02609</name>
</gene>
<dbReference type="STRING" id="56780.SYN_02609"/>
<dbReference type="PANTHER" id="PTHR43334">
    <property type="entry name" value="ACETATE--COA LIGASE [ADP-FORMING]"/>
    <property type="match status" value="1"/>
</dbReference>
<dbReference type="SMART" id="SM00881">
    <property type="entry name" value="CoA_binding"/>
    <property type="match status" value="1"/>
</dbReference>
<keyword evidence="1" id="KW-0436">Ligase</keyword>
<dbReference type="SUPFAM" id="SSF56059">
    <property type="entry name" value="Glutathione synthetase ATP-binding domain-like"/>
    <property type="match status" value="1"/>
</dbReference>
<evidence type="ECO:0000256" key="2">
    <source>
        <dbReference type="ARBA" id="ARBA00022741"/>
    </source>
</evidence>
<dbReference type="Gene3D" id="3.30.470.20">
    <property type="entry name" value="ATP-grasp fold, B domain"/>
    <property type="match status" value="1"/>
</dbReference>
<dbReference type="GO" id="GO:0005524">
    <property type="term" value="F:ATP binding"/>
    <property type="evidence" value="ECO:0007669"/>
    <property type="project" value="UniProtKB-KW"/>
</dbReference>
<dbReference type="SUPFAM" id="SSF51735">
    <property type="entry name" value="NAD(P)-binding Rossmann-fold domains"/>
    <property type="match status" value="1"/>
</dbReference>
<keyword evidence="3" id="KW-0067">ATP-binding</keyword>
<evidence type="ECO:0000256" key="3">
    <source>
        <dbReference type="ARBA" id="ARBA00022840"/>
    </source>
</evidence>
<reference evidence="5 6" key="1">
    <citation type="journal article" date="2007" name="Proc. Natl. Acad. Sci. U.S.A.">
        <title>The genome of Syntrophus aciditrophicus: life at the thermodynamic limit of microbial growth.</title>
        <authorList>
            <person name="McInerney M.J."/>
            <person name="Rohlin L."/>
            <person name="Mouttaki H."/>
            <person name="Kim U."/>
            <person name="Krupp R.S."/>
            <person name="Rios-Hernandez L."/>
            <person name="Sieber J."/>
            <person name="Struchtemeyer C.G."/>
            <person name="Bhattacharyya A."/>
            <person name="Campbell J.W."/>
            <person name="Gunsalus R.P."/>
        </authorList>
    </citation>
    <scope>NUCLEOTIDE SEQUENCE [LARGE SCALE GENOMIC DNA]</scope>
    <source>
        <strain evidence="5 6">SB</strain>
    </source>
</reference>
<evidence type="ECO:0000256" key="1">
    <source>
        <dbReference type="ARBA" id="ARBA00022598"/>
    </source>
</evidence>
<accession>Q2LPY1</accession>
<protein>
    <submittedName>
        <fullName evidence="5">Acetyl-CoA synthetase beta subunit</fullName>
    </submittedName>
</protein>
<dbReference type="OrthoDB" id="9791027at2"/>
<dbReference type="InterPro" id="IPR013815">
    <property type="entry name" value="ATP_grasp_subdomain_1"/>
</dbReference>
<evidence type="ECO:0000259" key="4">
    <source>
        <dbReference type="SMART" id="SM00881"/>
    </source>
</evidence>
<dbReference type="Pfam" id="PF13549">
    <property type="entry name" value="ATP-grasp_5"/>
    <property type="match status" value="1"/>
</dbReference>
<dbReference type="RefSeq" id="WP_011416368.1">
    <property type="nucleotide sequence ID" value="NC_007759.1"/>
</dbReference>
<dbReference type="KEGG" id="sat:SYN_02609"/>
<dbReference type="Gene3D" id="3.40.50.261">
    <property type="entry name" value="Succinyl-CoA synthetase domains"/>
    <property type="match status" value="2"/>
</dbReference>
<proteinExistence type="predicted"/>
<dbReference type="InterPro" id="IPR016102">
    <property type="entry name" value="Succinyl-CoA_synth-like"/>
</dbReference>
<dbReference type="InterPro" id="IPR036291">
    <property type="entry name" value="NAD(P)-bd_dom_sf"/>
</dbReference>
<feature type="domain" description="CoA-binding" evidence="4">
    <location>
        <begin position="4"/>
        <end position="99"/>
    </location>
</feature>
<dbReference type="Pfam" id="PF13380">
    <property type="entry name" value="CoA_binding_2"/>
    <property type="match status" value="1"/>
</dbReference>
<dbReference type="InParanoid" id="Q2LPY1"/>
<evidence type="ECO:0000313" key="5">
    <source>
        <dbReference type="EMBL" id="ABC76334.1"/>
    </source>
</evidence>
<keyword evidence="2" id="KW-0547">Nucleotide-binding</keyword>
<dbReference type="HOGENOM" id="CLU_007415_3_1_7"/>
<sequence>MKTFFYPRSMVVVGASPTKQNLGHLILINNVQRGCTVRLYGVGSEEGEIAGVHVYRNVADLPEVPDLALFIIPAAAIPDQLEECGKLGIRRVVIESGGFSEFSREKSNALEEKLLDIAACHDIRFIGPNCIGAVNYDLNLLMPFLLYKNTLPGGRVGIISQSGGIGHYYLEHLPENSVRPGKMVSIGNKLQIDETDFLEYFLEDEHTDQVIIYLEGFKRGRDFFHTALSASKPVILHKANRNPQSALIARSHSAALSASDDVVDGLCRQAAIIRVEDDEEAIRSVKILQQPLMRGRRIAVLSRSGGHAVISADACSQYGFELVPFPDSFFDKLDTLYRQRVIARQNPLDLGEIFDYRIYGRILEETLKLDCVDGVLFNHIYQSHYEAEMSRTFLGELDGLIRKYNKPVAVAAITDVAETTELVKNYPVYASPLAAIKALNASAAYARQRERRDTRGRSRTFSFVLPEAHARLDRLIREKRHPLADECIDLLTAAGLSFVRSWKISEADDLDGLNITFPVAVKLLSSEASHKSDVGGVRLNLTDRISLMRALAEIRISVKEKFPNVSVEGFLVQEMVSEGLECFVGGRQDPVFGPVVVAGVGGIFLEIFRNSAVRIAPVTPSEALDMLQELRSWPILQGSRGQAPRDVEALSDLICRVAALLNAVPQIAEIDLNPVFVHAAGQGISLADARILIKDDNVPG</sequence>
<dbReference type="PANTHER" id="PTHR43334:SF2">
    <property type="entry name" value="ACETATE--COA LIGASE [ADP-FORMING]"/>
    <property type="match status" value="1"/>
</dbReference>
<dbReference type="SUPFAM" id="SSF52210">
    <property type="entry name" value="Succinyl-CoA synthetase domains"/>
    <property type="match status" value="2"/>
</dbReference>
<dbReference type="Gene3D" id="3.40.50.720">
    <property type="entry name" value="NAD(P)-binding Rossmann-like Domain"/>
    <property type="match status" value="1"/>
</dbReference>
<keyword evidence="6" id="KW-1185">Reference proteome</keyword>
<dbReference type="InterPro" id="IPR003781">
    <property type="entry name" value="CoA-bd"/>
</dbReference>
<dbReference type="Gene3D" id="3.30.1490.20">
    <property type="entry name" value="ATP-grasp fold, A domain"/>
    <property type="match status" value="1"/>
</dbReference>
<dbReference type="InterPro" id="IPR051538">
    <property type="entry name" value="Acyl-CoA_Synth/Transferase"/>
</dbReference>
<name>Q2LPY1_SYNAS</name>
<dbReference type="AlphaFoldDB" id="Q2LPY1"/>
<dbReference type="EMBL" id="CP000252">
    <property type="protein sequence ID" value="ABC76334.1"/>
    <property type="molecule type" value="Genomic_DNA"/>
</dbReference>
<organism evidence="5 6">
    <name type="scientific">Syntrophus aciditrophicus (strain SB)</name>
    <dbReference type="NCBI Taxonomy" id="56780"/>
    <lineage>
        <taxon>Bacteria</taxon>
        <taxon>Pseudomonadati</taxon>
        <taxon>Thermodesulfobacteriota</taxon>
        <taxon>Syntrophia</taxon>
        <taxon>Syntrophales</taxon>
        <taxon>Syntrophaceae</taxon>
        <taxon>Syntrophus</taxon>
    </lineage>
</organism>